<feature type="non-terminal residue" evidence="1">
    <location>
        <position position="1"/>
    </location>
</feature>
<sequence length="172" mass="19916">RVVIYFYIKETFFISIPQFNSKVDSSRIFKFLKILTVIMALEEYQVLASSTYEDITLQFVKDSLESYHVKFMHTLEIFNIPDLNEILNLRDDSTVAPNCFILFRRQIQLCVSNIGLRIGRGALSKHISKIWKELGNNDPNLVDSFKDVAKNLASILNGSKLRIKIFDNPHIE</sequence>
<keyword evidence="2" id="KW-1185">Reference proteome</keyword>
<dbReference type="Proteomes" id="UP000266673">
    <property type="component" value="Unassembled WGS sequence"/>
</dbReference>
<comment type="caution">
    <text evidence="1">The sequence shown here is derived from an EMBL/GenBank/DDBJ whole genome shotgun (WGS) entry which is preliminary data.</text>
</comment>
<proteinExistence type="predicted"/>
<protein>
    <submittedName>
        <fullName evidence="1">Uncharacterized protein</fullName>
    </submittedName>
</protein>
<evidence type="ECO:0000313" key="1">
    <source>
        <dbReference type="EMBL" id="RIB08252.1"/>
    </source>
</evidence>
<dbReference type="EMBL" id="QKWP01001532">
    <property type="protein sequence ID" value="RIB08252.1"/>
    <property type="molecule type" value="Genomic_DNA"/>
</dbReference>
<dbReference type="OrthoDB" id="2335652at2759"/>
<gene>
    <name evidence="1" type="ORF">C2G38_2271680</name>
</gene>
<dbReference type="AlphaFoldDB" id="A0A397UDA5"/>
<reference evidence="1 2" key="1">
    <citation type="submission" date="2018-06" db="EMBL/GenBank/DDBJ databases">
        <title>Comparative genomics reveals the genomic features of Rhizophagus irregularis, R. cerebriforme, R. diaphanum and Gigaspora rosea, and their symbiotic lifestyle signature.</title>
        <authorList>
            <person name="Morin E."/>
            <person name="San Clemente H."/>
            <person name="Chen E.C.H."/>
            <person name="De La Providencia I."/>
            <person name="Hainaut M."/>
            <person name="Kuo A."/>
            <person name="Kohler A."/>
            <person name="Murat C."/>
            <person name="Tang N."/>
            <person name="Roy S."/>
            <person name="Loubradou J."/>
            <person name="Henrissat B."/>
            <person name="Grigoriev I.V."/>
            <person name="Corradi N."/>
            <person name="Roux C."/>
            <person name="Martin F.M."/>
        </authorList>
    </citation>
    <scope>NUCLEOTIDE SEQUENCE [LARGE SCALE GENOMIC DNA]</scope>
    <source>
        <strain evidence="1 2">DAOM 194757</strain>
    </source>
</reference>
<name>A0A397UDA5_9GLOM</name>
<evidence type="ECO:0000313" key="2">
    <source>
        <dbReference type="Proteomes" id="UP000266673"/>
    </source>
</evidence>
<accession>A0A397UDA5</accession>
<organism evidence="1 2">
    <name type="scientific">Gigaspora rosea</name>
    <dbReference type="NCBI Taxonomy" id="44941"/>
    <lineage>
        <taxon>Eukaryota</taxon>
        <taxon>Fungi</taxon>
        <taxon>Fungi incertae sedis</taxon>
        <taxon>Mucoromycota</taxon>
        <taxon>Glomeromycotina</taxon>
        <taxon>Glomeromycetes</taxon>
        <taxon>Diversisporales</taxon>
        <taxon>Gigasporaceae</taxon>
        <taxon>Gigaspora</taxon>
    </lineage>
</organism>